<sequence>MSQTDTDFTPTARTRVKRSHQRGHYDRETVYGILDAGLMCHVGYVIEGQPYVTPTAYWREGDKVYWHGSSASKMLRHLENGPRVCFTVALMDGLVLARSGFHTSVNYRSVIAMGVAEVIGGEAEKRASLEAMMERIVPGRWATLRPVTKQEIKATTVVSLKLEEVVAKVRSGPAIDDAEDMDLDVWAGVVPTATLVGVPEDNPDLKAGVTRPPNLAKIRIG</sequence>
<reference evidence="2" key="1">
    <citation type="submission" date="2020-03" db="EMBL/GenBank/DDBJ databases">
        <title>Genome of Pelagibius litoralis DSM 21314T.</title>
        <authorList>
            <person name="Wang G."/>
        </authorList>
    </citation>
    <scope>NUCLEOTIDE SEQUENCE</scope>
    <source>
        <strain evidence="2">DSM 21314</strain>
    </source>
</reference>
<evidence type="ECO:0000313" key="2">
    <source>
        <dbReference type="EMBL" id="NIA71038.1"/>
    </source>
</evidence>
<comment type="caution">
    <text evidence="2">The sequence shown here is derived from an EMBL/GenBank/DDBJ whole genome shotgun (WGS) entry which is preliminary data.</text>
</comment>
<dbReference type="EMBL" id="JAAQPH010000018">
    <property type="protein sequence ID" value="NIA71038.1"/>
    <property type="molecule type" value="Genomic_DNA"/>
</dbReference>
<name>A0A967K9G8_9PROT</name>
<proteinExistence type="predicted"/>
<keyword evidence="3" id="KW-1185">Reference proteome</keyword>
<dbReference type="PANTHER" id="PTHR34071">
    <property type="entry name" value="5-NITROIMIDAZOLE ANTIBIOTICS RESISTANCE PROTEIN, NIMA-FAMILY-RELATED PROTEIN-RELATED"/>
    <property type="match status" value="1"/>
</dbReference>
<evidence type="ECO:0000256" key="1">
    <source>
        <dbReference type="SAM" id="MobiDB-lite"/>
    </source>
</evidence>
<dbReference type="Proteomes" id="UP000761264">
    <property type="component" value="Unassembled WGS sequence"/>
</dbReference>
<dbReference type="SUPFAM" id="SSF50475">
    <property type="entry name" value="FMN-binding split barrel"/>
    <property type="match status" value="1"/>
</dbReference>
<protein>
    <submittedName>
        <fullName evidence="2">Pyridoxamine 5'-phosphate oxidase family protein</fullName>
    </submittedName>
</protein>
<evidence type="ECO:0000313" key="3">
    <source>
        <dbReference type="Proteomes" id="UP000761264"/>
    </source>
</evidence>
<organism evidence="2 3">
    <name type="scientific">Pelagibius litoralis</name>
    <dbReference type="NCBI Taxonomy" id="374515"/>
    <lineage>
        <taxon>Bacteria</taxon>
        <taxon>Pseudomonadati</taxon>
        <taxon>Pseudomonadota</taxon>
        <taxon>Alphaproteobacteria</taxon>
        <taxon>Rhodospirillales</taxon>
        <taxon>Rhodovibrionaceae</taxon>
        <taxon>Pelagibius</taxon>
    </lineage>
</organism>
<feature type="compositionally biased region" description="Polar residues" evidence="1">
    <location>
        <begin position="1"/>
        <end position="12"/>
    </location>
</feature>
<dbReference type="InterPro" id="IPR012349">
    <property type="entry name" value="Split_barrel_FMN-bd"/>
</dbReference>
<dbReference type="PANTHER" id="PTHR34071:SF2">
    <property type="entry name" value="FLAVIN-NUCLEOTIDE-BINDING PROTEIN"/>
    <property type="match status" value="1"/>
</dbReference>
<dbReference type="AlphaFoldDB" id="A0A967K9G8"/>
<feature type="region of interest" description="Disordered" evidence="1">
    <location>
        <begin position="1"/>
        <end position="21"/>
    </location>
</feature>
<accession>A0A967K9G8</accession>
<dbReference type="Pfam" id="PF12900">
    <property type="entry name" value="Pyridox_ox_2"/>
    <property type="match status" value="1"/>
</dbReference>
<gene>
    <name evidence="2" type="ORF">HBA54_20775</name>
</gene>
<dbReference type="RefSeq" id="WP_167228259.1">
    <property type="nucleotide sequence ID" value="NZ_JAAQPH010000018.1"/>
</dbReference>
<dbReference type="Gene3D" id="2.30.110.10">
    <property type="entry name" value="Electron Transport, Fmn-binding Protein, Chain A"/>
    <property type="match status" value="1"/>
</dbReference>
<dbReference type="InterPro" id="IPR024747">
    <property type="entry name" value="Pyridox_Oxase-rel"/>
</dbReference>